<sequence length="81" mass="8706">MAIFAFGIGSAYAGTASEKEDSAITQGYRFDPLAPVGEQCMITEHECSTIVSGDVCTYVDSSSNEQNLFQQGCVNVLYKIP</sequence>
<keyword evidence="2" id="KW-1185">Reference proteome</keyword>
<protein>
    <submittedName>
        <fullName evidence="1">Uncharacterized protein</fullName>
    </submittedName>
</protein>
<evidence type="ECO:0000313" key="2">
    <source>
        <dbReference type="Proteomes" id="UP000552615"/>
    </source>
</evidence>
<dbReference type="AlphaFoldDB" id="A0A7Y0FI24"/>
<organism evidence="1 2">
    <name type="scientific">Chryseobacterium cheonjiense</name>
    <dbReference type="NCBI Taxonomy" id="2728845"/>
    <lineage>
        <taxon>Bacteria</taxon>
        <taxon>Pseudomonadati</taxon>
        <taxon>Bacteroidota</taxon>
        <taxon>Flavobacteriia</taxon>
        <taxon>Flavobacteriales</taxon>
        <taxon>Weeksellaceae</taxon>
        <taxon>Chryseobacterium group</taxon>
        <taxon>Chryseobacterium</taxon>
    </lineage>
</organism>
<evidence type="ECO:0000313" key="1">
    <source>
        <dbReference type="EMBL" id="NML56772.1"/>
    </source>
</evidence>
<name>A0A7Y0FI24_9FLAO</name>
<proteinExistence type="predicted"/>
<dbReference type="Proteomes" id="UP000552615">
    <property type="component" value="Unassembled WGS sequence"/>
</dbReference>
<accession>A0A7Y0FI24</accession>
<reference evidence="1 2" key="1">
    <citation type="submission" date="2020-04" db="EMBL/GenBank/DDBJ databases">
        <title>Chryseobacterium sp. RJ-7-14 sp. nov., isolated from Jeju soil.</title>
        <authorList>
            <person name="Dahal R.H."/>
            <person name="Chaudhary D.K."/>
        </authorList>
    </citation>
    <scope>NUCLEOTIDE SEQUENCE [LARGE SCALE GENOMIC DNA]</scope>
    <source>
        <strain evidence="1 2">RJ-7-14</strain>
    </source>
</reference>
<dbReference type="EMBL" id="JABBGF010000001">
    <property type="protein sequence ID" value="NML56772.1"/>
    <property type="molecule type" value="Genomic_DNA"/>
</dbReference>
<comment type="caution">
    <text evidence="1">The sequence shown here is derived from an EMBL/GenBank/DDBJ whole genome shotgun (WGS) entry which is preliminary data.</text>
</comment>
<gene>
    <name evidence="1" type="ORF">HHL20_05395</name>
</gene>